<evidence type="ECO:0000256" key="5">
    <source>
        <dbReference type="ARBA" id="ARBA00023163"/>
    </source>
</evidence>
<evidence type="ECO:0000256" key="8">
    <source>
        <dbReference type="RuleBase" id="RU364143"/>
    </source>
</evidence>
<dbReference type="InterPro" id="IPR038566">
    <property type="entry name" value="Mediator_Med6_sf"/>
</dbReference>
<dbReference type="Proteomes" id="UP000663193">
    <property type="component" value="Chromosome 6"/>
</dbReference>
<evidence type="ECO:0000256" key="7">
    <source>
        <dbReference type="ARBA" id="ARBA00031259"/>
    </source>
</evidence>
<protein>
    <recommendedName>
        <fullName evidence="3 8">Mediator of RNA polymerase II transcription subunit 6</fullName>
    </recommendedName>
    <alternativeName>
        <fullName evidence="7 8">Mediator complex subunit 6</fullName>
    </alternativeName>
</protein>
<reference evidence="11" key="1">
    <citation type="journal article" date="2021" name="BMC Genomics">
        <title>Chromosome-level genome assembly and manually-curated proteome of model necrotroph Parastagonospora nodorum Sn15 reveals a genome-wide trove of candidate effector homologs, and redundancy of virulence-related functions within an accessory chromosome.</title>
        <authorList>
            <person name="Bertazzoni S."/>
            <person name="Jones D.A.B."/>
            <person name="Phan H.T."/>
            <person name="Tan K.-C."/>
            <person name="Hane J.K."/>
        </authorList>
    </citation>
    <scope>NUCLEOTIDE SEQUENCE [LARGE SCALE GENOMIC DNA]</scope>
    <source>
        <strain evidence="11">SN15 / ATCC MYA-4574 / FGSC 10173)</strain>
    </source>
</reference>
<dbReference type="OrthoDB" id="344220at2759"/>
<keyword evidence="8" id="KW-0010">Activator</keyword>
<sequence length="347" mass="38038">MAMKVPLLDEQEFIDPRILHDLPGQHIDQANNFAWYFANSQFYDASSLNQAVFSSHQADPAKFETLHNRRDFERAVQNIKHGLQFMVAGEPQGEGQPWLLQRQHKVPNAEDEVETHVEGNYYNQGFYIRQAPSVLDVVRARMLAISTRLQQVAELSQNMTHWTPATGYSYYPPSYDSSKPTETASRIGSPTLAPMDLDQPEGTTTAAQPSEPAESTTEFSDALFMQSLMLTNRYGDEYMDENPLKGEPGAFVFTNTKNAVGERNKAQEQAASQPAAAAAAAAASRVDTRPPSVAPSVAATPRGAPTPVPEAHSRKGSTANVPKDKKRERRKSKGLASPTTPGVPPTG</sequence>
<evidence type="ECO:0000313" key="11">
    <source>
        <dbReference type="Proteomes" id="UP000663193"/>
    </source>
</evidence>
<feature type="compositionally biased region" description="Low complexity" evidence="9">
    <location>
        <begin position="267"/>
        <end position="302"/>
    </location>
</feature>
<keyword evidence="5 8" id="KW-0804">Transcription</keyword>
<feature type="compositionally biased region" description="Low complexity" evidence="9">
    <location>
        <begin position="169"/>
        <end position="178"/>
    </location>
</feature>
<dbReference type="Gene3D" id="3.10.450.580">
    <property type="entry name" value="Mediator complex, subunit Med6"/>
    <property type="match status" value="1"/>
</dbReference>
<feature type="region of interest" description="Disordered" evidence="9">
    <location>
        <begin position="169"/>
        <end position="220"/>
    </location>
</feature>
<evidence type="ECO:0000256" key="3">
    <source>
        <dbReference type="ARBA" id="ARBA00020634"/>
    </source>
</evidence>
<comment type="similarity">
    <text evidence="2 8">Belongs to the Mediator complex subunit 6 family.</text>
</comment>
<evidence type="ECO:0000313" key="10">
    <source>
        <dbReference type="EMBL" id="QRC96743.1"/>
    </source>
</evidence>
<keyword evidence="4 8" id="KW-0805">Transcription regulation</keyword>
<accession>A0A7U2F157</accession>
<evidence type="ECO:0000256" key="6">
    <source>
        <dbReference type="ARBA" id="ARBA00023242"/>
    </source>
</evidence>
<evidence type="ECO:0000256" key="9">
    <source>
        <dbReference type="SAM" id="MobiDB-lite"/>
    </source>
</evidence>
<feature type="region of interest" description="Disordered" evidence="9">
    <location>
        <begin position="262"/>
        <end position="347"/>
    </location>
</feature>
<organism evidence="10 11">
    <name type="scientific">Phaeosphaeria nodorum (strain SN15 / ATCC MYA-4574 / FGSC 10173)</name>
    <name type="common">Glume blotch fungus</name>
    <name type="synonym">Parastagonospora nodorum</name>
    <dbReference type="NCBI Taxonomy" id="321614"/>
    <lineage>
        <taxon>Eukaryota</taxon>
        <taxon>Fungi</taxon>
        <taxon>Dikarya</taxon>
        <taxon>Ascomycota</taxon>
        <taxon>Pezizomycotina</taxon>
        <taxon>Dothideomycetes</taxon>
        <taxon>Pleosporomycetidae</taxon>
        <taxon>Pleosporales</taxon>
        <taxon>Pleosporineae</taxon>
        <taxon>Phaeosphaeriaceae</taxon>
        <taxon>Parastagonospora</taxon>
    </lineage>
</organism>
<dbReference type="GO" id="GO:0016592">
    <property type="term" value="C:mediator complex"/>
    <property type="evidence" value="ECO:0007669"/>
    <property type="project" value="InterPro"/>
</dbReference>
<comment type="function">
    <text evidence="8">Component of the Mediator complex, a coactivator involved in the regulated transcription of nearly all RNA polymerase II-dependent genes. Mediator functions as a bridge to convey information from gene-specific regulatory proteins to the basal RNA polymerase II transcription machinery. Mediator is recruited to promoters by direct interactions with regulatory proteins and serves as a scaffold for the assembly of a functional preinitiation complex with RNA polymerase II and the general transcription factors.</text>
</comment>
<gene>
    <name evidence="8" type="primary">MED6</name>
    <name evidence="10" type="ORF">JI435_016300</name>
</gene>
<feature type="compositionally biased region" description="Polar residues" evidence="9">
    <location>
        <begin position="201"/>
        <end position="219"/>
    </location>
</feature>
<dbReference type="GO" id="GO:0003712">
    <property type="term" value="F:transcription coregulator activity"/>
    <property type="evidence" value="ECO:0007669"/>
    <property type="project" value="InterPro"/>
</dbReference>
<dbReference type="InterPro" id="IPR007018">
    <property type="entry name" value="Mediator_Med6"/>
</dbReference>
<evidence type="ECO:0000256" key="1">
    <source>
        <dbReference type="ARBA" id="ARBA00004123"/>
    </source>
</evidence>
<keyword evidence="6 8" id="KW-0539">Nucleus</keyword>
<comment type="subunit">
    <text evidence="8">Component of the Mediator complex.</text>
</comment>
<proteinExistence type="inferred from homology"/>
<dbReference type="AlphaFoldDB" id="A0A7U2F157"/>
<feature type="compositionally biased region" description="Basic residues" evidence="9">
    <location>
        <begin position="324"/>
        <end position="333"/>
    </location>
</feature>
<keyword evidence="11" id="KW-1185">Reference proteome</keyword>
<name>A0A7U2F157_PHANO</name>
<dbReference type="PANTHER" id="PTHR13104">
    <property type="entry name" value="MED-6-RELATED"/>
    <property type="match status" value="1"/>
</dbReference>
<evidence type="ECO:0000256" key="2">
    <source>
        <dbReference type="ARBA" id="ARBA00007526"/>
    </source>
</evidence>
<comment type="subcellular location">
    <subcellularLocation>
        <location evidence="1 8">Nucleus</location>
    </subcellularLocation>
</comment>
<dbReference type="EMBL" id="CP069028">
    <property type="protein sequence ID" value="QRC96743.1"/>
    <property type="molecule type" value="Genomic_DNA"/>
</dbReference>
<evidence type="ECO:0000256" key="4">
    <source>
        <dbReference type="ARBA" id="ARBA00023015"/>
    </source>
</evidence>
<dbReference type="VEuPathDB" id="FungiDB:JI435_016300"/>
<dbReference type="Pfam" id="PF04934">
    <property type="entry name" value="Med6"/>
    <property type="match status" value="1"/>
</dbReference>
<dbReference type="GO" id="GO:0006357">
    <property type="term" value="P:regulation of transcription by RNA polymerase II"/>
    <property type="evidence" value="ECO:0007669"/>
    <property type="project" value="InterPro"/>
</dbReference>